<dbReference type="EMBL" id="CP003422">
    <property type="protein sequence ID" value="AFH61693.1"/>
    <property type="molecule type" value="Genomic_DNA"/>
</dbReference>
<sequence>MTVSRLAHPAVFEACVIRVPHVKWDERPLAFVSWKEGAEGTAGKEELPAFLGERFVKWWIPDDVVVLKEIPRTSVGKFMKRELRGQYKEHYQSGDGA</sequence>
<dbReference type="PANTHER" id="PTHR43859:SF4">
    <property type="entry name" value="BUTANOATE--COA LIGASE AAE1-RELATED"/>
    <property type="match status" value="1"/>
</dbReference>
<evidence type="ECO:0000256" key="3">
    <source>
        <dbReference type="ARBA" id="ARBA00022832"/>
    </source>
</evidence>
<protein>
    <submittedName>
        <fullName evidence="6">Fatty-acid-CoA ligase</fullName>
    </submittedName>
</protein>
<dbReference type="InterPro" id="IPR025110">
    <property type="entry name" value="AMP-bd_C"/>
</dbReference>
<dbReference type="PATRIC" id="fig|997761.3.peg.2618"/>
<comment type="similarity">
    <text evidence="1">Belongs to the ATP-dependent AMP-binding enzyme family.</text>
</comment>
<dbReference type="KEGG" id="pmw:B2K_13355"/>
<evidence type="ECO:0000313" key="6">
    <source>
        <dbReference type="EMBL" id="AFH61693.1"/>
    </source>
</evidence>
<keyword evidence="3" id="KW-0276">Fatty acid metabolism</keyword>
<accession>I0BH46</accession>
<reference evidence="6 7" key="1">
    <citation type="submission" date="2013-06" db="EMBL/GenBank/DDBJ databases">
        <title>Complete genome sequence of Paenibacillus mucilaginosus K02.</title>
        <authorList>
            <person name="Xiao B."/>
            <person name="Sun L."/>
            <person name="Xiao L."/>
            <person name="Lian B."/>
        </authorList>
    </citation>
    <scope>NUCLEOTIDE SEQUENCE [LARGE SCALE GENOMIC DNA]</scope>
    <source>
        <strain evidence="6 7">K02</strain>
    </source>
</reference>
<dbReference type="PANTHER" id="PTHR43859">
    <property type="entry name" value="ACYL-ACTIVATING ENZYME"/>
    <property type="match status" value="1"/>
</dbReference>
<dbReference type="HOGENOM" id="CLU_000022_17_7_9"/>
<keyword evidence="2 6" id="KW-0436">Ligase</keyword>
<dbReference type="GO" id="GO:0006631">
    <property type="term" value="P:fatty acid metabolic process"/>
    <property type="evidence" value="ECO:0007669"/>
    <property type="project" value="UniProtKB-KW"/>
</dbReference>
<proteinExistence type="inferred from homology"/>
<evidence type="ECO:0000313" key="7">
    <source>
        <dbReference type="Proteomes" id="UP000007392"/>
    </source>
</evidence>
<keyword evidence="4" id="KW-0443">Lipid metabolism</keyword>
<name>I0BH46_9BACL</name>
<evidence type="ECO:0000256" key="1">
    <source>
        <dbReference type="ARBA" id="ARBA00006432"/>
    </source>
</evidence>
<evidence type="ECO:0000259" key="5">
    <source>
        <dbReference type="Pfam" id="PF13193"/>
    </source>
</evidence>
<dbReference type="Gene3D" id="3.30.300.30">
    <property type="match status" value="1"/>
</dbReference>
<organism evidence="6 7">
    <name type="scientific">Paenibacillus mucilaginosus K02</name>
    <dbReference type="NCBI Taxonomy" id="997761"/>
    <lineage>
        <taxon>Bacteria</taxon>
        <taxon>Bacillati</taxon>
        <taxon>Bacillota</taxon>
        <taxon>Bacilli</taxon>
        <taxon>Bacillales</taxon>
        <taxon>Paenibacillaceae</taxon>
        <taxon>Paenibacillus</taxon>
    </lineage>
</organism>
<dbReference type="SUPFAM" id="SSF56801">
    <property type="entry name" value="Acetyl-CoA synthetase-like"/>
    <property type="match status" value="1"/>
</dbReference>
<dbReference type="AlphaFoldDB" id="I0BH46"/>
<gene>
    <name evidence="6" type="ORF">B2K_13355</name>
</gene>
<dbReference type="OrthoDB" id="9803968at2"/>
<feature type="domain" description="AMP-binding enzyme C-terminal" evidence="5">
    <location>
        <begin position="7"/>
        <end position="77"/>
    </location>
</feature>
<dbReference type="Pfam" id="PF13193">
    <property type="entry name" value="AMP-binding_C"/>
    <property type="match status" value="1"/>
</dbReference>
<evidence type="ECO:0000256" key="2">
    <source>
        <dbReference type="ARBA" id="ARBA00022598"/>
    </source>
</evidence>
<dbReference type="Proteomes" id="UP000007392">
    <property type="component" value="Chromosome"/>
</dbReference>
<dbReference type="GO" id="GO:0016874">
    <property type="term" value="F:ligase activity"/>
    <property type="evidence" value="ECO:0007669"/>
    <property type="project" value="UniProtKB-KW"/>
</dbReference>
<evidence type="ECO:0000256" key="4">
    <source>
        <dbReference type="ARBA" id="ARBA00023098"/>
    </source>
</evidence>
<dbReference type="InterPro" id="IPR045851">
    <property type="entry name" value="AMP-bd_C_sf"/>
</dbReference>